<evidence type="ECO:0000256" key="9">
    <source>
        <dbReference type="ARBA" id="ARBA00023224"/>
    </source>
</evidence>
<keyword evidence="7 10" id="KW-0675">Receptor</keyword>
<keyword evidence="3 10" id="KW-0812">Transmembrane</keyword>
<dbReference type="SUPFAM" id="SSF81321">
    <property type="entry name" value="Family A G protein-coupled receptor-like"/>
    <property type="match status" value="2"/>
</dbReference>
<evidence type="ECO:0000313" key="13">
    <source>
        <dbReference type="EMBL" id="CAH3121403.1"/>
    </source>
</evidence>
<feature type="transmembrane region" description="Helical" evidence="11">
    <location>
        <begin position="220"/>
        <end position="245"/>
    </location>
</feature>
<dbReference type="PRINTS" id="PR00237">
    <property type="entry name" value="GPCRRHODOPSN"/>
</dbReference>
<comment type="similarity">
    <text evidence="10">Belongs to the G-protein coupled receptor 1 family.</text>
</comment>
<feature type="transmembrane region" description="Helical" evidence="11">
    <location>
        <begin position="105"/>
        <end position="127"/>
    </location>
</feature>
<feature type="transmembrane region" description="Helical" evidence="11">
    <location>
        <begin position="363"/>
        <end position="388"/>
    </location>
</feature>
<evidence type="ECO:0000256" key="3">
    <source>
        <dbReference type="ARBA" id="ARBA00022692"/>
    </source>
</evidence>
<keyword evidence="2" id="KW-1003">Cell membrane</keyword>
<evidence type="ECO:0000256" key="11">
    <source>
        <dbReference type="SAM" id="Phobius"/>
    </source>
</evidence>
<protein>
    <recommendedName>
        <fullName evidence="12">G-protein coupled receptors family 1 profile domain-containing protein</fullName>
    </recommendedName>
</protein>
<dbReference type="AlphaFoldDB" id="A0AAU9WPL5"/>
<dbReference type="Gene3D" id="1.20.1070.10">
    <property type="entry name" value="Rhodopsin 7-helix transmembrane proteins"/>
    <property type="match status" value="2"/>
</dbReference>
<evidence type="ECO:0000256" key="1">
    <source>
        <dbReference type="ARBA" id="ARBA00004651"/>
    </source>
</evidence>
<dbReference type="SMART" id="SM01381">
    <property type="entry name" value="7TM_GPCR_Srsx"/>
    <property type="match status" value="1"/>
</dbReference>
<name>A0AAU9WPL5_9CNID</name>
<dbReference type="EMBL" id="CALNXJ010000018">
    <property type="protein sequence ID" value="CAH3121403.1"/>
    <property type="molecule type" value="Genomic_DNA"/>
</dbReference>
<keyword evidence="5 10" id="KW-0297">G-protein coupled receptor</keyword>
<evidence type="ECO:0000259" key="12">
    <source>
        <dbReference type="PROSITE" id="PS50262"/>
    </source>
</evidence>
<evidence type="ECO:0000256" key="8">
    <source>
        <dbReference type="ARBA" id="ARBA00023180"/>
    </source>
</evidence>
<dbReference type="Pfam" id="PF00001">
    <property type="entry name" value="7tm_1"/>
    <property type="match status" value="2"/>
</dbReference>
<gene>
    <name evidence="13" type="ORF">PMEA_00009204</name>
</gene>
<keyword evidence="8" id="KW-0325">Glycoprotein</keyword>
<dbReference type="GO" id="GO:0004930">
    <property type="term" value="F:G protein-coupled receptor activity"/>
    <property type="evidence" value="ECO:0007669"/>
    <property type="project" value="UniProtKB-KW"/>
</dbReference>
<evidence type="ECO:0000256" key="10">
    <source>
        <dbReference type="RuleBase" id="RU000688"/>
    </source>
</evidence>
<dbReference type="PROSITE" id="PS00237">
    <property type="entry name" value="G_PROTEIN_RECEP_F1_1"/>
    <property type="match status" value="1"/>
</dbReference>
<feature type="transmembrane region" description="Helical" evidence="11">
    <location>
        <begin position="148"/>
        <end position="166"/>
    </location>
</feature>
<evidence type="ECO:0000256" key="5">
    <source>
        <dbReference type="ARBA" id="ARBA00023040"/>
    </source>
</evidence>
<dbReference type="PROSITE" id="PS50262">
    <property type="entry name" value="G_PROTEIN_RECEP_F1_2"/>
    <property type="match status" value="2"/>
</dbReference>
<feature type="transmembrane region" description="Helical" evidence="11">
    <location>
        <begin position="63"/>
        <end position="85"/>
    </location>
</feature>
<comment type="subcellular location">
    <subcellularLocation>
        <location evidence="1">Cell membrane</location>
        <topology evidence="1">Multi-pass membrane protein</topology>
    </subcellularLocation>
</comment>
<dbReference type="InterPro" id="IPR000276">
    <property type="entry name" value="GPCR_Rhodpsn"/>
</dbReference>
<dbReference type="PANTHER" id="PTHR24246">
    <property type="entry name" value="OLFACTORY RECEPTOR AND ADENOSINE RECEPTOR"/>
    <property type="match status" value="1"/>
</dbReference>
<feature type="transmembrane region" description="Helical" evidence="11">
    <location>
        <begin position="27"/>
        <end position="54"/>
    </location>
</feature>
<dbReference type="Proteomes" id="UP001159428">
    <property type="component" value="Unassembled WGS sequence"/>
</dbReference>
<feature type="domain" description="G-protein coupled receptors family 1 profile" evidence="12">
    <location>
        <begin position="379"/>
        <end position="421"/>
    </location>
</feature>
<organism evidence="13 14">
    <name type="scientific">Pocillopora meandrina</name>
    <dbReference type="NCBI Taxonomy" id="46732"/>
    <lineage>
        <taxon>Eukaryota</taxon>
        <taxon>Metazoa</taxon>
        <taxon>Cnidaria</taxon>
        <taxon>Anthozoa</taxon>
        <taxon>Hexacorallia</taxon>
        <taxon>Scleractinia</taxon>
        <taxon>Astrocoeniina</taxon>
        <taxon>Pocilloporidae</taxon>
        <taxon>Pocillopora</taxon>
    </lineage>
</organism>
<sequence>MENTSTANISKVNDLVLATVPISRPEGIAWCISLSFLSIFIVVGNLLIIILFAVNKRVRKKSLYFVINMASADLMLGTLGLPLYVKFLISTDYYRLSTPKMNWTLVYVFRSSYKLLLFVSLTSAALISYERFYALHFPFKHRTKTTKGYNTVIFIIWTFGLLWEIGSAFQSFESLARYISSSYGAIFTVIICGCNFAIWRKFKHESVASKHKNREAQNMRLTKTLMFASILTLLCWLPLIIVIFLRGERVGRYHIIAVFLNSCNSFVNPVLYAMRIPEFRRALALCCIKRRAEMNETNFAVRRNMAAIPKGETSLQTIHTDFGNLHRKFNESMAAMENTSSANMSKEVEITSPTNTLSRSEGIAWSSVFFLFSFFIVVGNLLTIVLFAANKRARKKSLFLVINMAFADLLLGAFTLPMYIYITIKIVTAIKDVYSKSNFMRYLMSSYIFTVTCIICGCNIAIWRKFQHGDVISQQKNR</sequence>
<keyword evidence="4 11" id="KW-1133">Transmembrane helix</keyword>
<feature type="transmembrane region" description="Helical" evidence="11">
    <location>
        <begin position="442"/>
        <end position="463"/>
    </location>
</feature>
<accession>A0AAU9WPL5</accession>
<dbReference type="GO" id="GO:0005886">
    <property type="term" value="C:plasma membrane"/>
    <property type="evidence" value="ECO:0007669"/>
    <property type="project" value="UniProtKB-SubCell"/>
</dbReference>
<reference evidence="13 14" key="1">
    <citation type="submission" date="2022-05" db="EMBL/GenBank/DDBJ databases">
        <authorList>
            <consortium name="Genoscope - CEA"/>
            <person name="William W."/>
        </authorList>
    </citation>
    <scope>NUCLEOTIDE SEQUENCE [LARGE SCALE GENOMIC DNA]</scope>
</reference>
<keyword evidence="14" id="KW-1185">Reference proteome</keyword>
<dbReference type="CDD" id="cd00637">
    <property type="entry name" value="7tm_classA_rhodopsin-like"/>
    <property type="match status" value="1"/>
</dbReference>
<evidence type="ECO:0000313" key="14">
    <source>
        <dbReference type="Proteomes" id="UP001159428"/>
    </source>
</evidence>
<keyword evidence="6 11" id="KW-0472">Membrane</keyword>
<feature type="transmembrane region" description="Helical" evidence="11">
    <location>
        <begin position="400"/>
        <end position="422"/>
    </location>
</feature>
<comment type="caution">
    <text evidence="13">The sequence shown here is derived from an EMBL/GenBank/DDBJ whole genome shotgun (WGS) entry which is preliminary data.</text>
</comment>
<evidence type="ECO:0000256" key="7">
    <source>
        <dbReference type="ARBA" id="ARBA00023170"/>
    </source>
</evidence>
<proteinExistence type="inferred from homology"/>
<evidence type="ECO:0000256" key="4">
    <source>
        <dbReference type="ARBA" id="ARBA00022989"/>
    </source>
</evidence>
<evidence type="ECO:0000256" key="2">
    <source>
        <dbReference type="ARBA" id="ARBA00022475"/>
    </source>
</evidence>
<keyword evidence="9 10" id="KW-0807">Transducer</keyword>
<feature type="domain" description="G-protein coupled receptors family 1 profile" evidence="12">
    <location>
        <begin position="44"/>
        <end position="272"/>
    </location>
</feature>
<feature type="transmembrane region" description="Helical" evidence="11">
    <location>
        <begin position="178"/>
        <end position="199"/>
    </location>
</feature>
<dbReference type="InterPro" id="IPR017452">
    <property type="entry name" value="GPCR_Rhodpsn_7TM"/>
</dbReference>
<evidence type="ECO:0000256" key="6">
    <source>
        <dbReference type="ARBA" id="ARBA00023136"/>
    </source>
</evidence>
<dbReference type="PANTHER" id="PTHR24246:SF27">
    <property type="entry name" value="ADENOSINE RECEPTOR, ISOFORM A"/>
    <property type="match status" value="1"/>
</dbReference>